<dbReference type="PANTHER" id="PTHR42637">
    <property type="entry name" value="TRNA-(MS[2]IO[6]A)-HYDROXYLASE"/>
    <property type="match status" value="1"/>
</dbReference>
<dbReference type="Gene3D" id="1.20.1260.10">
    <property type="match status" value="1"/>
</dbReference>
<name>A0A1H4F6C5_ALKAM</name>
<keyword evidence="1" id="KW-1133">Transmembrane helix</keyword>
<dbReference type="Pfam" id="PF06175">
    <property type="entry name" value="MiaE"/>
    <property type="match status" value="1"/>
</dbReference>
<dbReference type="InterPro" id="IPR010386">
    <property type="entry name" value="tRNA-Hydrxlase_MiaE"/>
</dbReference>
<keyword evidence="1" id="KW-0812">Transmembrane</keyword>
<evidence type="ECO:0000256" key="1">
    <source>
        <dbReference type="SAM" id="Phobius"/>
    </source>
</evidence>
<dbReference type="NCBIfam" id="NF047790">
    <property type="entry name" value="tRNAmsioHdxaseMiaE"/>
    <property type="match status" value="1"/>
</dbReference>
<dbReference type="AlphaFoldDB" id="A0A1H4F6C5"/>
<evidence type="ECO:0000313" key="2">
    <source>
        <dbReference type="EMBL" id="SEA92843.1"/>
    </source>
</evidence>
<proteinExistence type="predicted"/>
<dbReference type="PIRSF" id="PIRSF020736">
    <property type="entry name" value="MiaE"/>
    <property type="match status" value="1"/>
</dbReference>
<reference evidence="2 3" key="1">
    <citation type="submission" date="2016-10" db="EMBL/GenBank/DDBJ databases">
        <authorList>
            <person name="de Groot N.N."/>
        </authorList>
    </citation>
    <scope>NUCLEOTIDE SEQUENCE [LARGE SCALE GENOMIC DNA]</scope>
    <source>
        <strain evidence="2 3">CGMCC 1.3430</strain>
    </source>
</reference>
<keyword evidence="1" id="KW-0472">Membrane</keyword>
<dbReference type="SUPFAM" id="SSF47240">
    <property type="entry name" value="Ferritin-like"/>
    <property type="match status" value="1"/>
</dbReference>
<protein>
    <submittedName>
        <fullName evidence="2">tRNA-(Ms[2]io[6]A)-hydroxylase</fullName>
    </submittedName>
</protein>
<sequence>MAKFSPAVKSCCTKFDPDQVCRPERWLRQVKIAIILLFPSFFVTMNTAELAGLLAPIHQFLHCRTPQAWLEQAALPDQLPALLIDHMHCELKAAQSAALLIRRYATDDGSARALLSWLKPYEDFVYRKVGDGNFSQSKNALIGQLTAKGTAPWQQQVLEKMVRLIKEELHHFEQVLAFIRQRGIEMQPLSAAGYASGLLRHVRSRDPGLLVDKLIIGALIEARSCERFAALAPRLDGELQRFYISLLRSEARHYQDYLQLAADISPEPIDERVQQLAAIEAELILQPDAEFRFHSGVPDYLIA</sequence>
<accession>A0A1H4F6C5</accession>
<keyword evidence="3" id="KW-1185">Reference proteome</keyword>
<evidence type="ECO:0000313" key="3">
    <source>
        <dbReference type="Proteomes" id="UP000198773"/>
    </source>
</evidence>
<dbReference type="CDD" id="cd07910">
    <property type="entry name" value="MiaE"/>
    <property type="match status" value="1"/>
</dbReference>
<dbReference type="STRING" id="152573.SAMN04488051_10937"/>
<dbReference type="PANTHER" id="PTHR42637:SF1">
    <property type="entry name" value="TRNA 2-(METHYLSULFANYL)-N(6)-ISOPENTENYLADENOSINE(37) HYDROXYLASE"/>
    <property type="match status" value="1"/>
</dbReference>
<dbReference type="InterPro" id="IPR012347">
    <property type="entry name" value="Ferritin-like"/>
</dbReference>
<organism evidence="2 3">
    <name type="scientific">Alkalimonas amylolytica</name>
    <dbReference type="NCBI Taxonomy" id="152573"/>
    <lineage>
        <taxon>Bacteria</taxon>
        <taxon>Pseudomonadati</taxon>
        <taxon>Pseudomonadota</taxon>
        <taxon>Gammaproteobacteria</taxon>
        <taxon>Alkalimonas</taxon>
    </lineage>
</organism>
<feature type="transmembrane region" description="Helical" evidence="1">
    <location>
        <begin position="32"/>
        <end position="55"/>
    </location>
</feature>
<dbReference type="GO" id="GO:0045301">
    <property type="term" value="F:tRNA 2-(methylsulfanyl)-N(6)-isopentenyladenosine(37) hydroxylase activity"/>
    <property type="evidence" value="ECO:0007669"/>
    <property type="project" value="InterPro"/>
</dbReference>
<dbReference type="GO" id="GO:0006400">
    <property type="term" value="P:tRNA modification"/>
    <property type="evidence" value="ECO:0007669"/>
    <property type="project" value="InterPro"/>
</dbReference>
<dbReference type="InterPro" id="IPR009078">
    <property type="entry name" value="Ferritin-like_SF"/>
</dbReference>
<dbReference type="EMBL" id="FNRM01000009">
    <property type="protein sequence ID" value="SEA92843.1"/>
    <property type="molecule type" value="Genomic_DNA"/>
</dbReference>
<dbReference type="Proteomes" id="UP000198773">
    <property type="component" value="Unassembled WGS sequence"/>
</dbReference>
<gene>
    <name evidence="2" type="ORF">SAMN04488051_10937</name>
</gene>